<comment type="caution">
    <text evidence="1">The sequence shown here is derived from an EMBL/GenBank/DDBJ whole genome shotgun (WGS) entry which is preliminary data.</text>
</comment>
<organism evidence="1 2">
    <name type="scientific">Peptoniphilus gorbachii</name>
    <dbReference type="NCBI Taxonomy" id="411567"/>
    <lineage>
        <taxon>Bacteria</taxon>
        <taxon>Bacillati</taxon>
        <taxon>Bacillota</taxon>
        <taxon>Tissierellia</taxon>
        <taxon>Tissierellales</taxon>
        <taxon>Peptoniphilaceae</taxon>
        <taxon>Peptoniphilus</taxon>
    </lineage>
</organism>
<name>A0ABS2MKK1_9FIRM</name>
<reference evidence="1 2" key="1">
    <citation type="submission" date="2021-01" db="EMBL/GenBank/DDBJ databases">
        <title>Genomic Encyclopedia of Type Strains, Phase IV (KMG-IV): sequencing the most valuable type-strain genomes for metagenomic binning, comparative biology and taxonomic classification.</title>
        <authorList>
            <person name="Goeker M."/>
        </authorList>
    </citation>
    <scope>NUCLEOTIDE SEQUENCE [LARGE SCALE GENOMIC DNA]</scope>
    <source>
        <strain evidence="1 2">DSM 21461</strain>
    </source>
</reference>
<evidence type="ECO:0000313" key="1">
    <source>
        <dbReference type="EMBL" id="MBM7550543.1"/>
    </source>
</evidence>
<dbReference type="EMBL" id="JAFBDH010000005">
    <property type="protein sequence ID" value="MBM7550543.1"/>
    <property type="molecule type" value="Genomic_DNA"/>
</dbReference>
<evidence type="ECO:0000313" key="2">
    <source>
        <dbReference type="Proteomes" id="UP000720595"/>
    </source>
</evidence>
<keyword evidence="2" id="KW-1185">Reference proteome</keyword>
<accession>A0ABS2MKK1</accession>
<proteinExistence type="predicted"/>
<protein>
    <submittedName>
        <fullName evidence="1">Uncharacterized protein</fullName>
    </submittedName>
</protein>
<gene>
    <name evidence="1" type="ORF">JOD41_001280</name>
</gene>
<dbReference type="RefSeq" id="WP_205052063.1">
    <property type="nucleotide sequence ID" value="NZ_JAFBDH010000005.1"/>
</dbReference>
<dbReference type="Proteomes" id="UP000720595">
    <property type="component" value="Unassembled WGS sequence"/>
</dbReference>
<sequence length="78" mass="9466">MAQSKKMKANRKTFTGVLMVYINKFNIPDGEWFLTADLHKFLEGERENYRKEKGIEVIEDYREVDKYILEKYKDEARR</sequence>